<evidence type="ECO:0000259" key="2">
    <source>
        <dbReference type="Pfam" id="PF04195"/>
    </source>
</evidence>
<comment type="caution">
    <text evidence="3">The sequence shown here is derived from an EMBL/GenBank/DDBJ whole genome shotgun (WGS) entry which is preliminary data.</text>
</comment>
<dbReference type="Proteomes" id="UP001412067">
    <property type="component" value="Unassembled WGS sequence"/>
</dbReference>
<protein>
    <recommendedName>
        <fullName evidence="2">Transposase (putative) gypsy type domain-containing protein</fullName>
    </recommendedName>
</protein>
<feature type="domain" description="Transposase (putative) gypsy type" evidence="2">
    <location>
        <begin position="69"/>
        <end position="131"/>
    </location>
</feature>
<gene>
    <name evidence="3" type="ORF">KSP40_PGU012766</name>
</gene>
<dbReference type="EMBL" id="JBBWWR010000006">
    <property type="protein sequence ID" value="KAK8965312.1"/>
    <property type="molecule type" value="Genomic_DNA"/>
</dbReference>
<evidence type="ECO:0000313" key="3">
    <source>
        <dbReference type="EMBL" id="KAK8965312.1"/>
    </source>
</evidence>
<evidence type="ECO:0000256" key="1">
    <source>
        <dbReference type="SAM" id="MobiDB-lite"/>
    </source>
</evidence>
<feature type="region of interest" description="Disordered" evidence="1">
    <location>
        <begin position="558"/>
        <end position="580"/>
    </location>
</feature>
<sequence>MGGGGGDVDGRSKCAWTFSEHDFPRAIISEREYLEALGDHIPAGFSARRPAEGEKINDLSGNELAIPLAHFEVGLRLPLWLEVRQVLKYFGVVPGQMTPNSVAIMVGFACFLREERVEFNLAVFRKLFSFRANRDGTAYFSSAHLKVRETVNKIHNWLKRFLFVKGDFGNVPFSPVQLSEASYRPPSLGGHEADLCGFFAGKNFEVAYLRRHLDDLVAVPPGGGLPLASALSYPFLLCLISSSWQASVTSPFILPTRAQGSPPGFSPERRPRTPLSATPRRSRPRSGRAVDSPLPRRKWRRLRVSNPLRAKGKARPRPFCRRRTPLPWSLRPATSPPGRRVPLGRRTGRKPPRSRCREGIATSATARGTWMSSASRSYHGTRSLTARWSRLCCRAGWSRIPLAGRRITSPSACTREKTLPSTTKRRRGYWFMRARGPSCAAWSWLTWWGGVVPSWSGTPRPSRRWRTRGRRPESSLWRTRPFTRGGPTRLRRPLRSTWAGWYVLTLNYRPFSRMQLTIILLPFPRMRRRRAGWVPRSPPSVRTNQCWRHGYASWRPPPLSPRQITGAAHSRTTPTTSWRC</sequence>
<dbReference type="Pfam" id="PF04195">
    <property type="entry name" value="Transposase_28"/>
    <property type="match status" value="1"/>
</dbReference>
<name>A0ABR2MMD4_9ASPA</name>
<evidence type="ECO:0000313" key="4">
    <source>
        <dbReference type="Proteomes" id="UP001412067"/>
    </source>
</evidence>
<keyword evidence="4" id="KW-1185">Reference proteome</keyword>
<feature type="region of interest" description="Disordered" evidence="1">
    <location>
        <begin position="310"/>
        <end position="359"/>
    </location>
</feature>
<feature type="compositionally biased region" description="Basic residues" evidence="1">
    <location>
        <begin position="310"/>
        <end position="324"/>
    </location>
</feature>
<feature type="compositionally biased region" description="Polar residues" evidence="1">
    <location>
        <begin position="570"/>
        <end position="580"/>
    </location>
</feature>
<feature type="region of interest" description="Disordered" evidence="1">
    <location>
        <begin position="258"/>
        <end position="296"/>
    </location>
</feature>
<reference evidence="3 4" key="1">
    <citation type="journal article" date="2022" name="Nat. Plants">
        <title>Genomes of leafy and leafless Platanthera orchids illuminate the evolution of mycoheterotrophy.</title>
        <authorList>
            <person name="Li M.H."/>
            <person name="Liu K.W."/>
            <person name="Li Z."/>
            <person name="Lu H.C."/>
            <person name="Ye Q.L."/>
            <person name="Zhang D."/>
            <person name="Wang J.Y."/>
            <person name="Li Y.F."/>
            <person name="Zhong Z.M."/>
            <person name="Liu X."/>
            <person name="Yu X."/>
            <person name="Liu D.K."/>
            <person name="Tu X.D."/>
            <person name="Liu B."/>
            <person name="Hao Y."/>
            <person name="Liao X.Y."/>
            <person name="Jiang Y.T."/>
            <person name="Sun W.H."/>
            <person name="Chen J."/>
            <person name="Chen Y.Q."/>
            <person name="Ai Y."/>
            <person name="Zhai J.W."/>
            <person name="Wu S.S."/>
            <person name="Zhou Z."/>
            <person name="Hsiao Y.Y."/>
            <person name="Wu W.L."/>
            <person name="Chen Y.Y."/>
            <person name="Lin Y.F."/>
            <person name="Hsu J.L."/>
            <person name="Li C.Y."/>
            <person name="Wang Z.W."/>
            <person name="Zhao X."/>
            <person name="Zhong W.Y."/>
            <person name="Ma X.K."/>
            <person name="Ma L."/>
            <person name="Huang J."/>
            <person name="Chen G.Z."/>
            <person name="Huang M.Z."/>
            <person name="Huang L."/>
            <person name="Peng D.H."/>
            <person name="Luo Y.B."/>
            <person name="Zou S.Q."/>
            <person name="Chen S.P."/>
            <person name="Lan S."/>
            <person name="Tsai W.C."/>
            <person name="Van de Peer Y."/>
            <person name="Liu Z.J."/>
        </authorList>
    </citation>
    <scope>NUCLEOTIDE SEQUENCE [LARGE SCALE GENOMIC DNA]</scope>
    <source>
        <strain evidence="3">Lor288</strain>
    </source>
</reference>
<organism evidence="3 4">
    <name type="scientific">Platanthera guangdongensis</name>
    <dbReference type="NCBI Taxonomy" id="2320717"/>
    <lineage>
        <taxon>Eukaryota</taxon>
        <taxon>Viridiplantae</taxon>
        <taxon>Streptophyta</taxon>
        <taxon>Embryophyta</taxon>
        <taxon>Tracheophyta</taxon>
        <taxon>Spermatophyta</taxon>
        <taxon>Magnoliopsida</taxon>
        <taxon>Liliopsida</taxon>
        <taxon>Asparagales</taxon>
        <taxon>Orchidaceae</taxon>
        <taxon>Orchidoideae</taxon>
        <taxon>Orchideae</taxon>
        <taxon>Orchidinae</taxon>
        <taxon>Platanthera</taxon>
    </lineage>
</organism>
<dbReference type="InterPro" id="IPR007321">
    <property type="entry name" value="Transposase_28"/>
</dbReference>
<accession>A0ABR2MMD4</accession>
<proteinExistence type="predicted"/>
<feature type="compositionally biased region" description="Basic residues" evidence="1">
    <location>
        <begin position="342"/>
        <end position="354"/>
    </location>
</feature>